<feature type="domain" description="Fibronectin type-III" evidence="2">
    <location>
        <begin position="238"/>
        <end position="327"/>
    </location>
</feature>
<dbReference type="SUPFAM" id="SSF49899">
    <property type="entry name" value="Concanavalin A-like lectins/glucanases"/>
    <property type="match status" value="1"/>
</dbReference>
<protein>
    <submittedName>
        <fullName evidence="3">Fibronectin type III domain-containing protein</fullName>
    </submittedName>
</protein>
<dbReference type="GO" id="GO:0005975">
    <property type="term" value="P:carbohydrate metabolic process"/>
    <property type="evidence" value="ECO:0007669"/>
    <property type="project" value="UniProtKB-ARBA"/>
</dbReference>
<accession>A0A1H0JWL6</accession>
<dbReference type="InterPro" id="IPR003961">
    <property type="entry name" value="FN3_dom"/>
</dbReference>
<dbReference type="Gene3D" id="2.60.120.200">
    <property type="match status" value="1"/>
</dbReference>
<feature type="signal peptide" evidence="1">
    <location>
        <begin position="1"/>
        <end position="25"/>
    </location>
</feature>
<dbReference type="RefSeq" id="WP_074612641.1">
    <property type="nucleotide sequence ID" value="NZ_FNGY01000015.1"/>
</dbReference>
<dbReference type="STRING" id="430522.BFS30_22495"/>
<dbReference type="Gene3D" id="2.60.40.10">
    <property type="entry name" value="Immunoglobulins"/>
    <property type="match status" value="1"/>
</dbReference>
<dbReference type="EMBL" id="FNGY01000015">
    <property type="protein sequence ID" value="SDO48076.1"/>
    <property type="molecule type" value="Genomic_DNA"/>
</dbReference>
<dbReference type="InterPro" id="IPR013320">
    <property type="entry name" value="ConA-like_dom_sf"/>
</dbReference>
<proteinExistence type="predicted"/>
<evidence type="ECO:0000259" key="2">
    <source>
        <dbReference type="PROSITE" id="PS50853"/>
    </source>
</evidence>
<evidence type="ECO:0000256" key="1">
    <source>
        <dbReference type="SAM" id="SignalP"/>
    </source>
</evidence>
<dbReference type="CDD" id="cd00063">
    <property type="entry name" value="FN3"/>
    <property type="match status" value="1"/>
</dbReference>
<dbReference type="PROSITE" id="PS50853">
    <property type="entry name" value="FN3"/>
    <property type="match status" value="1"/>
</dbReference>
<dbReference type="OrthoDB" id="101122at2"/>
<evidence type="ECO:0000313" key="3">
    <source>
        <dbReference type="EMBL" id="SDO48076.1"/>
    </source>
</evidence>
<dbReference type="SMART" id="SM00060">
    <property type="entry name" value="FN3"/>
    <property type="match status" value="1"/>
</dbReference>
<feature type="chain" id="PRO_5010161681" evidence="1">
    <location>
        <begin position="26"/>
        <end position="3508"/>
    </location>
</feature>
<keyword evidence="1" id="KW-0732">Signal</keyword>
<dbReference type="InterPro" id="IPR036116">
    <property type="entry name" value="FN3_sf"/>
</dbReference>
<name>A0A1H0JWL6_9SPHI</name>
<evidence type="ECO:0000313" key="4">
    <source>
        <dbReference type="Proteomes" id="UP000183200"/>
    </source>
</evidence>
<dbReference type="GO" id="GO:0004553">
    <property type="term" value="F:hydrolase activity, hydrolyzing O-glycosyl compounds"/>
    <property type="evidence" value="ECO:0007669"/>
    <property type="project" value="UniProtKB-ARBA"/>
</dbReference>
<sequence>MKKNILYKGVITCLLLIFLSFQLSAQSVTNYTFAGTTGTFTALSTPNATTWTGSTDDGVSALIPIGFDFWYMGTRYTNVSASTNGWIAMGSVPTDFVYTNSLATGGSPRPVIAPLWDDLDIVSTANVTYKTSGTAGSRIFTVQYLNVKWNYLALGAVCSFQVNFYESSGKIEYVYRSDLTIALSPSASIGLTATATGSGNYLSVNNAGTSTSSTSEASITTKRVSGRTYTFTPPIPVAPGSLSFSAIGNLTMTLNWTDLSTNERGFVIYRSVDGTNYSFVTQLAAGATSSVQSGLTTGTTYYWRVYAITEGGLSTALSGTQATSCNGPVISQMPSGLLSYYKFEGNANDAAANNAGAFQGGTPTQTSDRYGITNKAYTFNGTSNYISTTNAYVSPNTFSTSVWFKTSTTVGGVLTGFSTLQTGTGGSRDRVVYMTATGVLYFGVAPGSVKKYVSTVASYNDGNWHMATATLGASGMKLYVDATLVASDATVISGETSTGYWRIGHNDIATWPSDPASDFFQGTLDDAVIYQRELSAAEIGVLYNSADGAGSNAPVCAGSSLNLTATTVSGATYAWTGPNGFSSSLQNPSISYTAAYAGTYTLQVTIPGCVTPSVAYVIVTSTSTSGQWTGNVSTDWATAGNWCNGVIPTSTTDVIITSGATRMPNISTSVSSRSLTINSGATVTLAGAGTLNIAGTLTNNGTFTNTGTVNFNGTSGQQTFSGLSSFYNLTLNNSAGLLLPAAITINNNLTISAGTLNANNFNLTVTGNWINNVSSTAFTAGTGTVTFNSSSAQSIGGTASTTFNDLNILNTGNTVSLGINEIISGNLSVTTGTLDLGAFTANRATAGGILTVSNNATLKIGGTNTYPTNYSTNTLVLASTVEYSGTSQTIGNQSYGNLKLSSSSGAAVKTFPATAMTILGNLSSIQGAGTSVSFTAAATLTVNGNVSIGAATTFNGGSFTQNVGGNWANAGIFNGNTGTVVFTGAGTTVSGAGTQNFNNLSIAAAMVAFSAEGLSLTGNLATTGAGSFTQASGGTLTMSGTGTTISGTDISPDNLSITGTVTTTSSMIITGNLTVAGSLIASAGTITMSGTTKTISGAGTKTFYLMSVTGTVSTAVSFNISSGLSVYGSLTASAGTATFTGTSTLSGTANLFNTTINGTSLQLSANAVLGVAGALTLTAGTLNVSSAPNTVNFNGSGAQSINAITYSNLSFSTGGNKTAAGAVTVNNDITIGTGTTFISGTFTHSVYNNWVNNGSFTAGSGTVQLVGTQNATISGATTFNILTINNSASTVTITLLSNVSVATLNMTLGTLLTGANTVTITTTRTGNGIIMGTITRNHSFAALTAYAFEGPNNLVTFTLPLGVNSVTVVVASAPASDFPFGSSISRLYTVTVPSGTYVGATMRFHYEDAELNGNSESAMTIWHYNGSSWSSSGKSGNSTTNNYVEQTLILDITNRWTLSATTNVVQWNGSVSSDWNTVANWTVTQGSASRPPAATDVVNLGTVTFTNQPIINTAVTVKNINFGSAKAVTLSMASGGSLSSGDIRGTWSANATHTIDAASQAITVNGDLILSDGTTGHAINLSIGSGSISVGHDLTESGGANITFSAAGNLSVGGDFNYLSGVFTPGTGTVTYSGTTNQALGIVNYNHLTINNTGAAIIAGSPLTVNGNLTVSSGEFDNNAVMTILGNVSIAASATLQNNSTLMIGGNWTNAGTYNSATSGTSVIFNGTGTQSISASTFNNLEINKPVGSLAVLTGDVTLKGNLTGTSGTLDIKSFFFNRDVVGGTANIADAGTLIIGADNAPNKFANYILGTNSTVVFNGLSTQHLLLPGLVYGNITFSNAGLKSLLTPVSIKGTLTIDNGATFDGGANTITLNGNWLNNGTFTPSTSTVIFTGTTKNITGNTTFNKVTVPGSYTIINDVIFNGLLNITSTGSLSGGSTIYTTMNGDLINSGTLYTLGTTTFTGNVVQTVNLINAVTTVAMTVNFNGTVSPVLNSTSVPQFGFLNINNTGGVFPSVGWNVQFTFTVGTGAIFGGGTPTHNFLGSVTNNGTMSSAGTLNFIPATAATLNLGTTFSSTGTVAFGGAGAVTMAGTPGSINNVLISNTNAAGISPSSNWTLTNMLTVNSGAILNAGTRSYGIAGNIVNNGTINAGSSTFTLNGSSIQDVYSPSAFYKLTLNNSGGTVSISSNVTVNDALTFTLGKIQTGSFIVIQPASGSVSDAAQVTGWVNGNYRKNIAIGITNKVFEIGNASNYLPVTLAFTNVSTAGDLTVATNAGDHPSIGNSMINATKSVNRYWTMNNSGIAFTSVNVTFNYLAADVDGGANTSAFVLGGYNSGSWVYPMVGTLTATSLMASGLTAFGDFQIGEMTIYIKTWDGGAGTANWGDAANWNTDGVPSVNDNVELTGPFIININVAAVTKDLLLSAPGLVLTTTAGNTLSVSGNMTLVDGTFNTAAAFPTVTGVIDVSRGTVGFTGTGSQTIPAYNYYNLSSSGTGARVLAGTGTIGIANTFSPGSNAYTVTGSTVDYNGPAAQTVAASVYNHLNLSNGGLKSFSSGITGIAGVLTVALPATADAVANSGTISYNGTAAQTVRSMNYYNLDGANSAGLTLLDANLSNNLTVSSGTMSIGNSSTVQKIIVNGNLSVSSGATLAVSTASDATHLLTLGGNVVNSGTFNLRPDANSLCNVIFNKDGNQTISGAGVTTSFNTITTNLGSVNTNYVAVTASGFSAPNGFLTLNNGSFNLNNAALTITPFLADITDGNYLIPAAAGLWVNAGTINSADMNWTIAGLIKVTGGTMNIGTLANNQAIPLDGAHFTVTAGNLNFASSVGHPAAAWQYEMQGGQTTINTTGSTTAGLSPFHMDAAGAAFSMSAGTLLIQNSGGSGGQNLAYNNQSTTGTGFTGGTLQLGNGSTAAATTMNISALNPVYNLTIGSSNVTVPLQSSTLTVSNNVTVTAGTLNVNTGTLKIGGNISNSGSFIASSGMIEMNGSAAQSIPAAAFTGNLIKNLKINNAAGVNLGGALSLTDILLVSNGQFSSGGNLTLVSSATQTALIDGTGLGSVSGNITMERHLISGFGYKYFSPPVQNATVNSFASTVDLNATFPNFYNYIEDKVSSGFTSYTNPANPLYPLAGYAADFGAAMVQKTVSMTGLANNGSLSATLYNHNQLYTKGFNLVGNPYPSPINWDASSGLTRTNIDNAIYFFNSGTVSQYTGAYSTYINGVSSDGIAGPVIASMQGFFVHVTDGSYPVTGTLAMNNNVRVNDLSPVFHKSMALRMDASLAVPRMLLRLSAGFSDHSNAADPMVLYSNSGARKTFDKERDAIKLMNIDEQLPNLYAIGNDASKLVIKALEGVDSTTVIPLGIETQRDGNVIFDLRNLENWPAGLNLYLKDALTGTNHDLQRNPVYTVNLKKGVVENRFSLRVVASNEVTGTNGDVYAIFGSNGALFLRIKLMDELPGYLMISNTLGQVISRKKIDGNGVYQLDQLNPNIVYLVSFITSKGTHTTKVQITGK</sequence>
<reference evidence="4" key="1">
    <citation type="submission" date="2016-10" db="EMBL/GenBank/DDBJ databases">
        <authorList>
            <person name="Varghese N."/>
            <person name="Submissions S."/>
        </authorList>
    </citation>
    <scope>NUCLEOTIDE SEQUENCE [LARGE SCALE GENOMIC DNA]</scope>
    <source>
        <strain evidence="4">DSM 19110</strain>
    </source>
</reference>
<dbReference type="Proteomes" id="UP000183200">
    <property type="component" value="Unassembled WGS sequence"/>
</dbReference>
<gene>
    <name evidence="3" type="ORF">SAMN05421820_115100</name>
</gene>
<organism evidence="3 4">
    <name type="scientific">Pedobacter steynii</name>
    <dbReference type="NCBI Taxonomy" id="430522"/>
    <lineage>
        <taxon>Bacteria</taxon>
        <taxon>Pseudomonadati</taxon>
        <taxon>Bacteroidota</taxon>
        <taxon>Sphingobacteriia</taxon>
        <taxon>Sphingobacteriales</taxon>
        <taxon>Sphingobacteriaceae</taxon>
        <taxon>Pedobacter</taxon>
    </lineage>
</organism>
<keyword evidence="4" id="KW-1185">Reference proteome</keyword>
<dbReference type="SUPFAM" id="SSF49265">
    <property type="entry name" value="Fibronectin type III"/>
    <property type="match status" value="1"/>
</dbReference>
<dbReference type="InterPro" id="IPR013783">
    <property type="entry name" value="Ig-like_fold"/>
</dbReference>